<reference evidence="2 3" key="1">
    <citation type="journal article" date="2018" name="Environ. Microbiol.">
        <title>New archaeal viruses discovered by metagenomic analysis of viral communities in enrichment cultures.</title>
        <authorList>
            <person name="Liu Y."/>
            <person name="Brandt D."/>
            <person name="Ishino S."/>
            <person name="Ishino Y."/>
            <person name="Koonin E.V."/>
            <person name="Kalinowski J."/>
            <person name="Krupovic M."/>
            <person name="Prangishvili D."/>
        </authorList>
    </citation>
    <scope>NUCLEOTIDE SEQUENCE [LARGE SCALE GENOMIC DNA]</scope>
</reference>
<evidence type="ECO:0000313" key="2">
    <source>
        <dbReference type="EMBL" id="AZI75823.1"/>
    </source>
</evidence>
<dbReference type="EMBL" id="MK064563">
    <property type="protein sequence ID" value="AZI75823.1"/>
    <property type="molecule type" value="Genomic_DNA"/>
</dbReference>
<name>A0A3S8NEZ0_9VIRU</name>
<evidence type="ECO:0000313" key="3">
    <source>
        <dbReference type="Proteomes" id="UP000277749"/>
    </source>
</evidence>
<proteinExistence type="predicted"/>
<feature type="region of interest" description="Disordered" evidence="1">
    <location>
        <begin position="303"/>
        <end position="333"/>
    </location>
</feature>
<protein>
    <submittedName>
        <fullName evidence="2">Uncharacterized protein</fullName>
    </submittedName>
</protein>
<accession>A0A3S8NEZ0</accession>
<keyword evidence="3" id="KW-1185">Reference proteome</keyword>
<organism evidence="2 3">
    <name type="scientific">Sulfolobales Beppu filamentous virus 2</name>
    <dbReference type="NCBI Taxonomy" id="2493123"/>
    <lineage>
        <taxon>Viruses</taxon>
        <taxon>Adnaviria</taxon>
        <taxon>Zilligvirae</taxon>
        <taxon>Taleaviricota</taxon>
        <taxon>Tokiviricetes</taxon>
        <taxon>Ligamenvirales</taxon>
        <taxon>Lipothrixviridae</taxon>
        <taxon>Alphalipothrixvirus</taxon>
        <taxon>Alphalipothrixvirus umijigokuense</taxon>
    </lineage>
</organism>
<sequence>MSGLPNIFAGIENFISGFFRPATNVFSGAFSAVAGLPHDVENFGNSVIKTFNTLATYLAQIPQDIINLFSQIPGAILGGLHVLGSWIMSGLHTLGSAIAGALKTALSGIVDFFHFIANLLQPVVNFIISVIQFEIQHILALVQFMQNLFKTGFTIASDAVLLAVNFMNYVLQLANSFSKFINDAINFITVNGLNLVTQAQNIYSHFTDSAPFNILKQESSKIAKTTGRLIGFNTAMEVLKESIRRSWLAQNLSPLTRALVITFSPLVAGLTGTFAESLIKAFYPDIEVSTLSRYTPPTQLTTTFPYHTTHTPAPSITPQSYTPPTITPPSPPPSPFISQFTPGHLITIHIEDLISLPGTTAGLIATGGFTTASQYAQILSDTLNIQYSLIMKLAPTLSFSVQDLTTPILTSKITTNIASLVNTLTINAFASIGQMAIPIGATICSQISTQPSYIYGENLVDYLNVKYQICIPINNAYLSELLFLISTSPPPPSQGIPTTELNFLISTSPPPPSQGIPTTELNFLISTSPPPPSQGIPTTELNFLISTSPPPPDVPTTEVNFTISTGLPTFSGSITITTVTNGVTTHIGSVAQTVSNSYEPGFTICIYPISTCITV</sequence>
<gene>
    <name evidence="2" type="ORF">SBFV2_gp56</name>
</gene>
<evidence type="ECO:0000256" key="1">
    <source>
        <dbReference type="SAM" id="MobiDB-lite"/>
    </source>
</evidence>
<feature type="compositionally biased region" description="Low complexity" evidence="1">
    <location>
        <begin position="303"/>
        <end position="324"/>
    </location>
</feature>
<dbReference type="Proteomes" id="UP000277749">
    <property type="component" value="Segment"/>
</dbReference>